<dbReference type="AlphaFoldDB" id="A0A699KQ86"/>
<reference evidence="2" key="1">
    <citation type="journal article" date="2019" name="Sci. Rep.">
        <title>Draft genome of Tanacetum cinerariifolium, the natural source of mosquito coil.</title>
        <authorList>
            <person name="Yamashiro T."/>
            <person name="Shiraishi A."/>
            <person name="Satake H."/>
            <person name="Nakayama K."/>
        </authorList>
    </citation>
    <scope>NUCLEOTIDE SEQUENCE</scope>
</reference>
<feature type="region of interest" description="Disordered" evidence="1">
    <location>
        <begin position="65"/>
        <end position="89"/>
    </location>
</feature>
<protein>
    <submittedName>
        <fullName evidence="2">Uncharacterized protein</fullName>
    </submittedName>
</protein>
<organism evidence="2">
    <name type="scientific">Tanacetum cinerariifolium</name>
    <name type="common">Dalmatian daisy</name>
    <name type="synonym">Chrysanthemum cinerariifolium</name>
    <dbReference type="NCBI Taxonomy" id="118510"/>
    <lineage>
        <taxon>Eukaryota</taxon>
        <taxon>Viridiplantae</taxon>
        <taxon>Streptophyta</taxon>
        <taxon>Embryophyta</taxon>
        <taxon>Tracheophyta</taxon>
        <taxon>Spermatophyta</taxon>
        <taxon>Magnoliopsida</taxon>
        <taxon>eudicotyledons</taxon>
        <taxon>Gunneridae</taxon>
        <taxon>Pentapetalae</taxon>
        <taxon>asterids</taxon>
        <taxon>campanulids</taxon>
        <taxon>Asterales</taxon>
        <taxon>Asteraceae</taxon>
        <taxon>Asteroideae</taxon>
        <taxon>Anthemideae</taxon>
        <taxon>Anthemidinae</taxon>
        <taxon>Tanacetum</taxon>
    </lineage>
</organism>
<accession>A0A699KQ86</accession>
<gene>
    <name evidence="2" type="ORF">Tci_676437</name>
</gene>
<sequence length="120" mass="13820">TAIEEAKELATLPLDELVRNLIVYKMILENKDLDEEEEDEDFNLMARNFRKFFRKGCRFTRGNQFGNGGNRFSKGQGNSFRNKDGESSKQKGAFYNCKIEVHFASKGRNPKENKAYVRGA</sequence>
<proteinExistence type="predicted"/>
<dbReference type="EMBL" id="BKCJ010540126">
    <property type="protein sequence ID" value="GFB04466.1"/>
    <property type="molecule type" value="Genomic_DNA"/>
</dbReference>
<feature type="non-terminal residue" evidence="2">
    <location>
        <position position="1"/>
    </location>
</feature>
<evidence type="ECO:0000256" key="1">
    <source>
        <dbReference type="SAM" id="MobiDB-lite"/>
    </source>
</evidence>
<name>A0A699KQ86_TANCI</name>
<comment type="caution">
    <text evidence="2">The sequence shown here is derived from an EMBL/GenBank/DDBJ whole genome shotgun (WGS) entry which is preliminary data.</text>
</comment>
<evidence type="ECO:0000313" key="2">
    <source>
        <dbReference type="EMBL" id="GFB04466.1"/>
    </source>
</evidence>